<organism evidence="2 3">
    <name type="scientific">Desulfofustis limnaeus</name>
    <dbReference type="NCBI Taxonomy" id="2740163"/>
    <lineage>
        <taxon>Bacteria</taxon>
        <taxon>Pseudomonadati</taxon>
        <taxon>Thermodesulfobacteriota</taxon>
        <taxon>Desulfobulbia</taxon>
        <taxon>Desulfobulbales</taxon>
        <taxon>Desulfocapsaceae</taxon>
        <taxon>Desulfofustis</taxon>
    </lineage>
</organism>
<dbReference type="Gene3D" id="3.40.710.10">
    <property type="entry name" value="DD-peptidase/beta-lactamase superfamily"/>
    <property type="match status" value="1"/>
</dbReference>
<dbReference type="SUPFAM" id="SSF56601">
    <property type="entry name" value="beta-lactamase/transpeptidase-like"/>
    <property type="match status" value="1"/>
</dbReference>
<dbReference type="Proteomes" id="UP000830055">
    <property type="component" value="Chromosome"/>
</dbReference>
<sequence length="393" mass="44635">MMSNLLFSLLLLLVSFFSVSCRPDYFPSPESEGGWRKNTDPKFIRSLHLDPDRLGELGSYGLSVPSSELSSVLVIKDGWLVGEWYSAPEARHTPIYTASVGKTFALICFGIAEKDSQEGRLPYRIDNSSHVYDRRWLPQGYPLSDPGKRQITFDHIFQHTSGLVPQASTVEQDLPIEQGRNQWRNYLSWVVGHSSLWPQTKELYFPPGSPEEFASHACWGSHCGAYSSVGFAHIGLVLANLYQMPAHRFLRSRLLDPIGFSAVAFEEPPAPPEILWFSGGGLRMLPRDFARFAYLLLHEGRWGKQQLVRPEWFRSLASSPRYENLRTNHDGYFGTAYPPDLIRVYGSGGNFAFIFPSQQLIVLKTGRIHNFFLDLHMRDFLHRASLIFTDVSS</sequence>
<dbReference type="EMBL" id="AP025516">
    <property type="protein sequence ID" value="BDD89051.1"/>
    <property type="molecule type" value="Genomic_DNA"/>
</dbReference>
<evidence type="ECO:0000259" key="1">
    <source>
        <dbReference type="Pfam" id="PF00144"/>
    </source>
</evidence>
<reference evidence="2 3" key="1">
    <citation type="submission" date="2022-01" db="EMBL/GenBank/DDBJ databases">
        <title>Desulfofustis limnae sp. nov., a novel mesophilic sulfate-reducing bacterium isolated from marsh soil.</title>
        <authorList>
            <person name="Watanabe M."/>
            <person name="Takahashi A."/>
            <person name="Kojima H."/>
            <person name="Fukui M."/>
        </authorList>
    </citation>
    <scope>NUCLEOTIDE SEQUENCE [LARGE SCALE GENOMIC DNA]</scope>
    <source>
        <strain evidence="2 3">PPLL</strain>
    </source>
</reference>
<dbReference type="Pfam" id="PF00144">
    <property type="entry name" value="Beta-lactamase"/>
    <property type="match status" value="1"/>
</dbReference>
<evidence type="ECO:0000313" key="2">
    <source>
        <dbReference type="EMBL" id="BDD89051.1"/>
    </source>
</evidence>
<feature type="domain" description="Beta-lactamase-related" evidence="1">
    <location>
        <begin position="71"/>
        <end position="362"/>
    </location>
</feature>
<name>A0ABM7WDH5_9BACT</name>
<gene>
    <name evidence="2" type="ORF">DPPLL_34160</name>
</gene>
<evidence type="ECO:0000313" key="3">
    <source>
        <dbReference type="Proteomes" id="UP000830055"/>
    </source>
</evidence>
<dbReference type="PANTHER" id="PTHR43283">
    <property type="entry name" value="BETA-LACTAMASE-RELATED"/>
    <property type="match status" value="1"/>
</dbReference>
<dbReference type="PANTHER" id="PTHR43283:SF7">
    <property type="entry name" value="BETA-LACTAMASE-RELATED DOMAIN-CONTAINING PROTEIN"/>
    <property type="match status" value="1"/>
</dbReference>
<accession>A0ABM7WDH5</accession>
<keyword evidence="3" id="KW-1185">Reference proteome</keyword>
<proteinExistence type="predicted"/>
<dbReference type="RefSeq" id="WP_284152377.1">
    <property type="nucleotide sequence ID" value="NZ_AP025516.1"/>
</dbReference>
<dbReference type="InterPro" id="IPR012338">
    <property type="entry name" value="Beta-lactam/transpept-like"/>
</dbReference>
<protein>
    <recommendedName>
        <fullName evidence="1">Beta-lactamase-related domain-containing protein</fullName>
    </recommendedName>
</protein>
<dbReference type="InterPro" id="IPR001466">
    <property type="entry name" value="Beta-lactam-related"/>
</dbReference>
<dbReference type="InterPro" id="IPR050789">
    <property type="entry name" value="Diverse_Enzym_Activities"/>
</dbReference>